<dbReference type="PANTHER" id="PTHR40111:SF1">
    <property type="entry name" value="CEPHALOSPORIN-C DEACETYLASE"/>
    <property type="match status" value="1"/>
</dbReference>
<dbReference type="AlphaFoldDB" id="A0A1T5JRV7"/>
<dbReference type="Gene3D" id="3.40.50.1820">
    <property type="entry name" value="alpha/beta hydrolase"/>
    <property type="match status" value="1"/>
</dbReference>
<proteinExistence type="predicted"/>
<feature type="binding site" evidence="2">
    <location>
        <position position="91"/>
    </location>
    <ligand>
        <name>substrate</name>
    </ligand>
</feature>
<keyword evidence="5" id="KW-1185">Reference proteome</keyword>
<dbReference type="Proteomes" id="UP000190857">
    <property type="component" value="Unassembled WGS sequence"/>
</dbReference>
<evidence type="ECO:0000256" key="1">
    <source>
        <dbReference type="PIRSR" id="PIRSR639069-1"/>
    </source>
</evidence>
<evidence type="ECO:0000259" key="3">
    <source>
        <dbReference type="Pfam" id="PF05448"/>
    </source>
</evidence>
<dbReference type="RefSeq" id="WP_079727791.1">
    <property type="nucleotide sequence ID" value="NZ_FUZP01000001.1"/>
</dbReference>
<evidence type="ECO:0000313" key="5">
    <source>
        <dbReference type="Proteomes" id="UP000190857"/>
    </source>
</evidence>
<protein>
    <submittedName>
        <fullName evidence="4">Cephalosporin-C deacetylase</fullName>
    </submittedName>
</protein>
<dbReference type="GO" id="GO:0052689">
    <property type="term" value="F:carboxylic ester hydrolase activity"/>
    <property type="evidence" value="ECO:0007669"/>
    <property type="project" value="TreeGrafter"/>
</dbReference>
<dbReference type="InterPro" id="IPR008391">
    <property type="entry name" value="AXE1_dom"/>
</dbReference>
<feature type="active site" description="Charge relay system" evidence="1">
    <location>
        <position position="301"/>
    </location>
</feature>
<dbReference type="EMBL" id="FUZP01000001">
    <property type="protein sequence ID" value="SKC54207.1"/>
    <property type="molecule type" value="Genomic_DNA"/>
</dbReference>
<evidence type="ECO:0000313" key="4">
    <source>
        <dbReference type="EMBL" id="SKC54207.1"/>
    </source>
</evidence>
<dbReference type="InterPro" id="IPR039069">
    <property type="entry name" value="CE7"/>
</dbReference>
<dbReference type="OrthoDB" id="9770528at2"/>
<gene>
    <name evidence="4" type="ORF">SAMN06309945_1814</name>
</gene>
<dbReference type="SUPFAM" id="SSF53474">
    <property type="entry name" value="alpha/beta-Hydrolases"/>
    <property type="match status" value="1"/>
</dbReference>
<dbReference type="STRING" id="123320.SAMN06309945_1814"/>
<name>A0A1T5JRV7_9MICO</name>
<sequence>MFTDLSEEDLSSYRSRQTLPDDFAEFWDRTLADSRSHGSSVEVTPIDAGLSTIDVYDVTFSGYGGDPIRGWLRVPAGASGPLPTIVQYVGYGGGRGRPWAELFWASAGFAHFQMDTRGQGGNWSVGDTADASGSAGPQFAGVMTRGILDRETYYYRRLITDAVLAVEAVAGMPLVDASRIAVRGNSQGGALAMAASALSSRVRASASVVPFLSDFPRATVITDALPFREIGEFLKIHRDKAARVHETLRYFDTVNFARLSTVPTYFAAALMDAVTPPSTVFAAFHEHRGPKEMTVWPYNGHEAGDVDELPRMLEFFRRELDL</sequence>
<organism evidence="4 5">
    <name type="scientific">Okibacterium fritillariae</name>
    <dbReference type="NCBI Taxonomy" id="123320"/>
    <lineage>
        <taxon>Bacteria</taxon>
        <taxon>Bacillati</taxon>
        <taxon>Actinomycetota</taxon>
        <taxon>Actinomycetes</taxon>
        <taxon>Micrococcales</taxon>
        <taxon>Microbacteriaceae</taxon>
        <taxon>Okibacterium</taxon>
    </lineage>
</organism>
<accession>A0A1T5JRV7</accession>
<dbReference type="InterPro" id="IPR029058">
    <property type="entry name" value="AB_hydrolase_fold"/>
</dbReference>
<dbReference type="Pfam" id="PF05448">
    <property type="entry name" value="AXE1"/>
    <property type="match status" value="1"/>
</dbReference>
<feature type="active site" description="Nucleophile" evidence="1">
    <location>
        <position position="186"/>
    </location>
</feature>
<dbReference type="GO" id="GO:0005976">
    <property type="term" value="P:polysaccharide metabolic process"/>
    <property type="evidence" value="ECO:0007669"/>
    <property type="project" value="TreeGrafter"/>
</dbReference>
<dbReference type="PANTHER" id="PTHR40111">
    <property type="entry name" value="CEPHALOSPORIN-C DEACETYLASE"/>
    <property type="match status" value="1"/>
</dbReference>
<evidence type="ECO:0000256" key="2">
    <source>
        <dbReference type="PIRSR" id="PIRSR639069-2"/>
    </source>
</evidence>
<reference evidence="4 5" key="1">
    <citation type="submission" date="2017-02" db="EMBL/GenBank/DDBJ databases">
        <authorList>
            <person name="Peterson S.W."/>
        </authorList>
    </citation>
    <scope>NUCLEOTIDE SEQUENCE [LARGE SCALE GENOMIC DNA]</scope>
    <source>
        <strain evidence="4 5">VKM Ac-2059</strain>
    </source>
</reference>
<feature type="active site" description="Charge relay system" evidence="1">
    <location>
        <position position="272"/>
    </location>
</feature>
<feature type="domain" description="Acetyl xylan esterase" evidence="3">
    <location>
        <begin position="2"/>
        <end position="306"/>
    </location>
</feature>